<keyword evidence="8 10" id="KW-0028">Amino-acid biosynthesis</keyword>
<evidence type="ECO:0000256" key="6">
    <source>
        <dbReference type="ARBA" id="ARBA00022490"/>
    </source>
</evidence>
<dbReference type="Gene3D" id="1.20.200.10">
    <property type="entry name" value="Fumarase/aspartase (Central domain)"/>
    <property type="match status" value="1"/>
</dbReference>
<keyword evidence="7 10" id="KW-0055">Arginine biosynthesis</keyword>
<gene>
    <name evidence="10" type="primary">argH</name>
    <name evidence="13" type="ORF">Bccel_3535</name>
</gene>
<evidence type="ECO:0000256" key="8">
    <source>
        <dbReference type="ARBA" id="ARBA00022605"/>
    </source>
</evidence>
<dbReference type="HAMAP" id="MF_00006">
    <property type="entry name" value="Arg_succ_lyase"/>
    <property type="match status" value="1"/>
</dbReference>
<dbReference type="Pfam" id="PF00206">
    <property type="entry name" value="Lyase_1"/>
    <property type="match status" value="1"/>
</dbReference>
<dbReference type="AlphaFoldDB" id="A0A0L6JQZ8"/>
<dbReference type="InterPro" id="IPR009049">
    <property type="entry name" value="Argininosuccinate_lyase"/>
</dbReference>
<evidence type="ECO:0000256" key="2">
    <source>
        <dbReference type="ARBA" id="ARBA00004496"/>
    </source>
</evidence>
<dbReference type="EC" id="4.3.2.1" evidence="5 10"/>
<dbReference type="GO" id="GO:0042450">
    <property type="term" value="P:L-arginine biosynthetic process via ornithine"/>
    <property type="evidence" value="ECO:0007669"/>
    <property type="project" value="UniProtKB-UniRule"/>
</dbReference>
<dbReference type="Gene3D" id="1.10.275.10">
    <property type="entry name" value="Fumarase/aspartase (N-terminal domain)"/>
    <property type="match status" value="1"/>
</dbReference>
<dbReference type="Proteomes" id="UP000036923">
    <property type="component" value="Unassembled WGS sequence"/>
</dbReference>
<evidence type="ECO:0000256" key="4">
    <source>
        <dbReference type="ARBA" id="ARBA00005552"/>
    </source>
</evidence>
<evidence type="ECO:0000259" key="11">
    <source>
        <dbReference type="Pfam" id="PF00206"/>
    </source>
</evidence>
<keyword evidence="14" id="KW-1185">Reference proteome</keyword>
<dbReference type="GO" id="GO:0005829">
    <property type="term" value="C:cytosol"/>
    <property type="evidence" value="ECO:0007669"/>
    <property type="project" value="TreeGrafter"/>
</dbReference>
<comment type="pathway">
    <text evidence="3 10">Amino-acid biosynthesis; L-arginine biosynthesis; L-arginine from L-ornithine and carbamoyl phosphate: step 3/3.</text>
</comment>
<dbReference type="STRING" id="398512.Bccel_3535"/>
<dbReference type="FunFam" id="1.10.40.30:FF:000001">
    <property type="entry name" value="Argininosuccinate lyase"/>
    <property type="match status" value="1"/>
</dbReference>
<dbReference type="CDD" id="cd01359">
    <property type="entry name" value="Argininosuccinate_lyase"/>
    <property type="match status" value="1"/>
</dbReference>
<comment type="similarity">
    <text evidence="4">In the N-terminal section; belongs to the lyase 1 family. Argininosuccinate lyase subfamily.</text>
</comment>
<accession>A0A0L6JQZ8</accession>
<dbReference type="EMBL" id="LGTC01000001">
    <property type="protein sequence ID" value="KNY28261.1"/>
    <property type="molecule type" value="Genomic_DNA"/>
</dbReference>
<dbReference type="OrthoDB" id="9769623at2"/>
<dbReference type="SUPFAM" id="SSF48557">
    <property type="entry name" value="L-aspartase-like"/>
    <property type="match status" value="1"/>
</dbReference>
<dbReference type="PRINTS" id="PR00145">
    <property type="entry name" value="ARGSUCLYASE"/>
</dbReference>
<evidence type="ECO:0000256" key="10">
    <source>
        <dbReference type="HAMAP-Rule" id="MF_00006"/>
    </source>
</evidence>
<dbReference type="FunFam" id="1.20.200.10:FF:000006">
    <property type="entry name" value="Argininosuccinate lyase"/>
    <property type="match status" value="1"/>
</dbReference>
<evidence type="ECO:0000256" key="7">
    <source>
        <dbReference type="ARBA" id="ARBA00022571"/>
    </source>
</evidence>
<dbReference type="InterPro" id="IPR024083">
    <property type="entry name" value="Fumarase/histidase_N"/>
</dbReference>
<dbReference type="InterPro" id="IPR020557">
    <property type="entry name" value="Fumarate_lyase_CS"/>
</dbReference>
<dbReference type="Gene3D" id="1.10.40.30">
    <property type="entry name" value="Fumarase/aspartase (C-terminal domain)"/>
    <property type="match status" value="1"/>
</dbReference>
<dbReference type="PATRIC" id="fig|398512.5.peg.3702"/>
<dbReference type="PROSITE" id="PS00163">
    <property type="entry name" value="FUMARATE_LYASES"/>
    <property type="match status" value="1"/>
</dbReference>
<dbReference type="InterPro" id="IPR022761">
    <property type="entry name" value="Fumarate_lyase_N"/>
</dbReference>
<proteinExistence type="inferred from homology"/>
<comment type="caution">
    <text evidence="13">The sequence shown here is derived from an EMBL/GenBank/DDBJ whole genome shotgun (WGS) entry which is preliminary data.</text>
</comment>
<comment type="catalytic activity">
    <reaction evidence="1 10">
        <text>2-(N(omega)-L-arginino)succinate = fumarate + L-arginine</text>
        <dbReference type="Rhea" id="RHEA:24020"/>
        <dbReference type="ChEBI" id="CHEBI:29806"/>
        <dbReference type="ChEBI" id="CHEBI:32682"/>
        <dbReference type="ChEBI" id="CHEBI:57472"/>
        <dbReference type="EC" id="4.3.2.1"/>
    </reaction>
</comment>
<name>A0A0L6JQZ8_9FIRM</name>
<evidence type="ECO:0000313" key="14">
    <source>
        <dbReference type="Proteomes" id="UP000036923"/>
    </source>
</evidence>
<keyword evidence="9 10" id="KW-0456">Lyase</keyword>
<dbReference type="InterPro" id="IPR000362">
    <property type="entry name" value="Fumarate_lyase_fam"/>
</dbReference>
<dbReference type="InterPro" id="IPR008948">
    <property type="entry name" value="L-Aspartase-like"/>
</dbReference>
<evidence type="ECO:0000256" key="5">
    <source>
        <dbReference type="ARBA" id="ARBA00012338"/>
    </source>
</evidence>
<dbReference type="NCBIfam" id="TIGR00838">
    <property type="entry name" value="argH"/>
    <property type="match status" value="1"/>
</dbReference>
<evidence type="ECO:0000256" key="9">
    <source>
        <dbReference type="ARBA" id="ARBA00023239"/>
    </source>
</evidence>
<dbReference type="GO" id="GO:0004056">
    <property type="term" value="F:argininosuccinate lyase activity"/>
    <property type="evidence" value="ECO:0007669"/>
    <property type="project" value="UniProtKB-UniRule"/>
</dbReference>
<keyword evidence="6 10" id="KW-0963">Cytoplasm</keyword>
<comment type="subcellular location">
    <subcellularLocation>
        <location evidence="2 10">Cytoplasm</location>
    </subcellularLocation>
</comment>
<dbReference type="RefSeq" id="WP_036938386.1">
    <property type="nucleotide sequence ID" value="NZ_JQKC01000007.1"/>
</dbReference>
<evidence type="ECO:0000256" key="3">
    <source>
        <dbReference type="ARBA" id="ARBA00004941"/>
    </source>
</evidence>
<reference evidence="14" key="1">
    <citation type="submission" date="2015-07" db="EMBL/GenBank/DDBJ databases">
        <title>Near-Complete Genome Sequence of the Cellulolytic Bacterium Bacteroides (Pseudobacteroides) cellulosolvens ATCC 35603.</title>
        <authorList>
            <person name="Dassa B."/>
            <person name="Utturkar S.M."/>
            <person name="Klingeman D.M."/>
            <person name="Hurt R.A."/>
            <person name="Keller M."/>
            <person name="Xu J."/>
            <person name="Reddy Y.H.K."/>
            <person name="Borovok I."/>
            <person name="Grinberg I.R."/>
            <person name="Lamed R."/>
            <person name="Zhivin O."/>
            <person name="Bayer E.A."/>
            <person name="Brown S.D."/>
        </authorList>
    </citation>
    <scope>NUCLEOTIDE SEQUENCE [LARGE SCALE GENOMIC DNA]</scope>
    <source>
        <strain evidence="14">DSM 2933</strain>
    </source>
</reference>
<evidence type="ECO:0000313" key="13">
    <source>
        <dbReference type="EMBL" id="KNY28261.1"/>
    </source>
</evidence>
<dbReference type="FunFam" id="1.10.275.10:FF:000002">
    <property type="entry name" value="Argininosuccinate lyase"/>
    <property type="match status" value="1"/>
</dbReference>
<feature type="domain" description="Argininosuccinate lyase C-terminal" evidence="12">
    <location>
        <begin position="364"/>
        <end position="431"/>
    </location>
</feature>
<protein>
    <recommendedName>
        <fullName evidence="5 10">Argininosuccinate lyase</fullName>
        <shortName evidence="10">ASAL</shortName>
        <ecNumber evidence="5 10">4.3.2.1</ecNumber>
    </recommendedName>
    <alternativeName>
        <fullName evidence="10">Arginosuccinase</fullName>
    </alternativeName>
</protein>
<organism evidence="13 14">
    <name type="scientific">Pseudobacteroides cellulosolvens ATCC 35603 = DSM 2933</name>
    <dbReference type="NCBI Taxonomy" id="398512"/>
    <lineage>
        <taxon>Bacteria</taxon>
        <taxon>Bacillati</taxon>
        <taxon>Bacillota</taxon>
        <taxon>Clostridia</taxon>
        <taxon>Eubacteriales</taxon>
        <taxon>Oscillospiraceae</taxon>
        <taxon>Pseudobacteroides</taxon>
    </lineage>
</organism>
<dbReference type="UniPathway" id="UPA00068">
    <property type="reaction ID" value="UER00114"/>
</dbReference>
<evidence type="ECO:0000259" key="12">
    <source>
        <dbReference type="Pfam" id="PF14698"/>
    </source>
</evidence>
<dbReference type="PANTHER" id="PTHR43814">
    <property type="entry name" value="ARGININOSUCCINATE LYASE"/>
    <property type="match status" value="1"/>
</dbReference>
<dbReference type="Pfam" id="PF14698">
    <property type="entry name" value="ASL_C2"/>
    <property type="match status" value="1"/>
</dbReference>
<dbReference type="PRINTS" id="PR00149">
    <property type="entry name" value="FUMRATELYASE"/>
</dbReference>
<dbReference type="PANTHER" id="PTHR43814:SF1">
    <property type="entry name" value="ARGININOSUCCINATE LYASE"/>
    <property type="match status" value="1"/>
</dbReference>
<dbReference type="eggNOG" id="COG0165">
    <property type="taxonomic scope" value="Bacteria"/>
</dbReference>
<comment type="similarity">
    <text evidence="10">Belongs to the lyase 1 family. Argininosuccinate lyase subfamily.</text>
</comment>
<evidence type="ECO:0000256" key="1">
    <source>
        <dbReference type="ARBA" id="ARBA00000985"/>
    </source>
</evidence>
<dbReference type="InterPro" id="IPR029419">
    <property type="entry name" value="Arg_succ_lyase_C"/>
</dbReference>
<sequence>MPKLWGGRFQKNTDKIVDDFHSSIRFDSRMYKQDIIGSITHAKMLGSCGIIPPQDSELIQKTLFEILSDIDNGQIEFETDAEDIHMNVEKILIERIGDVGKKLHTGRSRNDQVALDIRMYLKSEMDELDSLIVVLLNTIIKLAEENLDTIMPGYTHLQRAQPITFAHHLMAYFQMFRRDVERLYDCYKRTNVMPLGSGALAGTTYPLDRDMVARELGFDSITENSLDGVSDRDFVIELASCLSIIMMHLSRFSEELILWSSYEFGFIEMDDAYSTGSSIMPQKKNPDVAELVRGKAGRVYGSLMSILTVMKSLPLAYNKDMQEDKEGIFDSIDTVKMCLNVFTNMLATIKVKSGNMLKAAQGGFTNATDIADYLVKKGIPFRTAHEIIGKMVLYCIQNDKSIDQLTMDEFKEFSESIQGDIYEEISLKKCVSERKLPGGPARESVQKSIDNARAFVESKS</sequence>
<feature type="domain" description="Fumarate lyase N-terminal" evidence="11">
    <location>
        <begin position="7"/>
        <end position="301"/>
    </location>
</feature>